<evidence type="ECO:0000256" key="7">
    <source>
        <dbReference type="ARBA" id="ARBA00022912"/>
    </source>
</evidence>
<keyword evidence="5" id="KW-0378">Hydrolase</keyword>
<evidence type="ECO:0000256" key="2">
    <source>
        <dbReference type="ARBA" id="ARBA00006702"/>
    </source>
</evidence>
<feature type="region of interest" description="Disordered" evidence="9">
    <location>
        <begin position="363"/>
        <end position="399"/>
    </location>
</feature>
<gene>
    <name evidence="11" type="ORF">APUTEX25_005637</name>
</gene>
<organism evidence="11 12">
    <name type="scientific">Auxenochlorella protothecoides</name>
    <name type="common">Green microalga</name>
    <name type="synonym">Chlorella protothecoides</name>
    <dbReference type="NCBI Taxonomy" id="3075"/>
    <lineage>
        <taxon>Eukaryota</taxon>
        <taxon>Viridiplantae</taxon>
        <taxon>Chlorophyta</taxon>
        <taxon>core chlorophytes</taxon>
        <taxon>Trebouxiophyceae</taxon>
        <taxon>Chlorellales</taxon>
        <taxon>Chlorellaceae</taxon>
        <taxon>Auxenochlorella</taxon>
    </lineage>
</organism>
<evidence type="ECO:0000313" key="12">
    <source>
        <dbReference type="Proteomes" id="UP000279271"/>
    </source>
</evidence>
<protein>
    <recommendedName>
        <fullName evidence="3">protein-serine/threonine phosphatase</fullName>
        <ecNumber evidence="3">3.1.3.16</ecNumber>
    </recommendedName>
</protein>
<comment type="similarity">
    <text evidence="2">Belongs to the PP2C family.</text>
</comment>
<evidence type="ECO:0000256" key="9">
    <source>
        <dbReference type="SAM" id="MobiDB-lite"/>
    </source>
</evidence>
<sequence length="534" mass="55574">MGQCLSSSNAEPPQSHARTAKPATPPIPSDVVNRATYPETTSSTDQGLAQLIVQTAGWRSQTQDTVRNLVHQTREHLFLAVFQGIGLHAEAVVSFLHGRAYQVFTEQAGAATSLQDALRATLLALEAALLTAPALPHALDLNRPMSSSQARLSSGASACLAVVDLPACSAHVCSVGDSRCLLARTAGNFNSVAPAGRFLGEEHALRNPEERAGLEGCMVCDGRTPGLHLTRALGFAGLKGPQGRLRCDPELCSVRLSPADSALVLAPAPFWDQVSPGAACLRHRFYDRHARLQQGADRARALAQAGAGAGAGGSGLDAAAPGRGADAFNAAAHLVLYAMARAGAEGGRDLGIADLARLPFGGGKDEEGGGGDLPAAESGAASPAPIAATGGQPAAASPAPCLTRESVAGNLGVACVTLRWHGQSVSEATRAAAVAVRRAAHETTLQRAARRRWDALRALVDFQRAQRRSVRAAWHDAARAIYARAAVRARAVQEELYVQRGVVVDVSPSLKVREPGTGREVPAEEVGIRATVNF</sequence>
<dbReference type="InterPro" id="IPR015655">
    <property type="entry name" value="PP2C"/>
</dbReference>
<feature type="domain" description="PPM-type phosphatase" evidence="10">
    <location>
        <begin position="45"/>
        <end position="358"/>
    </location>
</feature>
<name>A0A3M7KWX7_AUXPR</name>
<dbReference type="Gene3D" id="3.60.40.10">
    <property type="entry name" value="PPM-type phosphatase domain"/>
    <property type="match status" value="1"/>
</dbReference>
<keyword evidence="4" id="KW-0479">Metal-binding</keyword>
<dbReference type="InterPro" id="IPR001932">
    <property type="entry name" value="PPM-type_phosphatase-like_dom"/>
</dbReference>
<evidence type="ECO:0000256" key="3">
    <source>
        <dbReference type="ARBA" id="ARBA00013081"/>
    </source>
</evidence>
<keyword evidence="6" id="KW-0460">Magnesium</keyword>
<proteinExistence type="inferred from homology"/>
<dbReference type="Proteomes" id="UP000279271">
    <property type="component" value="Unassembled WGS sequence"/>
</dbReference>
<keyword evidence="8" id="KW-0464">Manganese</keyword>
<evidence type="ECO:0000259" key="10">
    <source>
        <dbReference type="PROSITE" id="PS51746"/>
    </source>
</evidence>
<dbReference type="AlphaFoldDB" id="A0A3M7KWX7"/>
<evidence type="ECO:0000256" key="8">
    <source>
        <dbReference type="ARBA" id="ARBA00023211"/>
    </source>
</evidence>
<evidence type="ECO:0000256" key="1">
    <source>
        <dbReference type="ARBA" id="ARBA00001936"/>
    </source>
</evidence>
<comment type="caution">
    <text evidence="11">The sequence shown here is derived from an EMBL/GenBank/DDBJ whole genome shotgun (WGS) entry which is preliminary data.</text>
</comment>
<dbReference type="SUPFAM" id="SSF81606">
    <property type="entry name" value="PP2C-like"/>
    <property type="match status" value="1"/>
</dbReference>
<feature type="compositionally biased region" description="Polar residues" evidence="9">
    <location>
        <begin position="1"/>
        <end position="12"/>
    </location>
</feature>
<reference evidence="12" key="1">
    <citation type="journal article" date="2018" name="Algal Res.">
        <title>Characterization of plant carbon substrate utilization by Auxenochlorella protothecoides.</title>
        <authorList>
            <person name="Vogler B.W."/>
            <person name="Starkenburg S.R."/>
            <person name="Sudasinghe N."/>
            <person name="Schambach J.Y."/>
            <person name="Rollin J.A."/>
            <person name="Pattathil S."/>
            <person name="Barry A.N."/>
        </authorList>
    </citation>
    <scope>NUCLEOTIDE SEQUENCE [LARGE SCALE GENOMIC DNA]</scope>
    <source>
        <strain evidence="12">UTEX 25</strain>
    </source>
</reference>
<dbReference type="EMBL" id="QOKY01000171">
    <property type="protein sequence ID" value="RMZ55011.1"/>
    <property type="molecule type" value="Genomic_DNA"/>
</dbReference>
<dbReference type="PANTHER" id="PTHR13832:SF803">
    <property type="entry name" value="PROTEIN PHOSPHATASE 1G"/>
    <property type="match status" value="1"/>
</dbReference>
<dbReference type="GO" id="GO:0046872">
    <property type="term" value="F:metal ion binding"/>
    <property type="evidence" value="ECO:0007669"/>
    <property type="project" value="UniProtKB-KW"/>
</dbReference>
<evidence type="ECO:0000256" key="4">
    <source>
        <dbReference type="ARBA" id="ARBA00022723"/>
    </source>
</evidence>
<evidence type="ECO:0000256" key="5">
    <source>
        <dbReference type="ARBA" id="ARBA00022801"/>
    </source>
</evidence>
<dbReference type="SMART" id="SM00332">
    <property type="entry name" value="PP2Cc"/>
    <property type="match status" value="1"/>
</dbReference>
<dbReference type="PROSITE" id="PS51746">
    <property type="entry name" value="PPM_2"/>
    <property type="match status" value="1"/>
</dbReference>
<evidence type="ECO:0000256" key="6">
    <source>
        <dbReference type="ARBA" id="ARBA00022842"/>
    </source>
</evidence>
<feature type="region of interest" description="Disordered" evidence="9">
    <location>
        <begin position="1"/>
        <end position="30"/>
    </location>
</feature>
<dbReference type="PANTHER" id="PTHR13832">
    <property type="entry name" value="PROTEIN PHOSPHATASE 2C"/>
    <property type="match status" value="1"/>
</dbReference>
<comment type="cofactor">
    <cofactor evidence="1">
        <name>Mn(2+)</name>
        <dbReference type="ChEBI" id="CHEBI:29035"/>
    </cofactor>
</comment>
<dbReference type="InterPro" id="IPR036457">
    <property type="entry name" value="PPM-type-like_dom_sf"/>
</dbReference>
<dbReference type="GO" id="GO:0004722">
    <property type="term" value="F:protein serine/threonine phosphatase activity"/>
    <property type="evidence" value="ECO:0007669"/>
    <property type="project" value="UniProtKB-EC"/>
</dbReference>
<dbReference type="Pfam" id="PF00481">
    <property type="entry name" value="PP2C"/>
    <property type="match status" value="1"/>
</dbReference>
<keyword evidence="7" id="KW-0904">Protein phosphatase</keyword>
<evidence type="ECO:0000313" key="11">
    <source>
        <dbReference type="EMBL" id="RMZ55011.1"/>
    </source>
</evidence>
<feature type="compositionally biased region" description="Low complexity" evidence="9">
    <location>
        <begin position="374"/>
        <end position="391"/>
    </location>
</feature>
<accession>A0A3M7KWX7</accession>
<dbReference type="EC" id="3.1.3.16" evidence="3"/>